<comment type="similarity">
    <text evidence="7">Belongs to the binding-protein-dependent transport system permease family.</text>
</comment>
<feature type="transmembrane region" description="Helical" evidence="7">
    <location>
        <begin position="200"/>
        <end position="220"/>
    </location>
</feature>
<dbReference type="InterPro" id="IPR000515">
    <property type="entry name" value="MetI-like"/>
</dbReference>
<feature type="transmembrane region" description="Helical" evidence="7">
    <location>
        <begin position="72"/>
        <end position="90"/>
    </location>
</feature>
<reference evidence="9 10" key="1">
    <citation type="submission" date="2022-08" db="EMBL/GenBank/DDBJ databases">
        <title>Aerococcaceae sp. nov isolated from spoiled eye mask.</title>
        <authorList>
            <person name="Zhou G."/>
            <person name="Xie X.-B."/>
            <person name="Shi Q.-S."/>
            <person name="Wang Y.-S."/>
            <person name="Wen X."/>
            <person name="Peng H."/>
            <person name="Yang X.-J."/>
            <person name="Tao H.-B."/>
            <person name="Huang X.-M."/>
        </authorList>
    </citation>
    <scope>NUCLEOTIDE SEQUENCE [LARGE SCALE GENOMIC DNA]</scope>
    <source>
        <strain evidence="10">DM20194951</strain>
    </source>
</reference>
<name>A0ABY5P968_9LACT</name>
<feature type="transmembrane region" description="Helical" evidence="7">
    <location>
        <begin position="28"/>
        <end position="51"/>
    </location>
</feature>
<organism evidence="9 10">
    <name type="scientific">Fundicoccus culcitae</name>
    <dbReference type="NCBI Taxonomy" id="2969821"/>
    <lineage>
        <taxon>Bacteria</taxon>
        <taxon>Bacillati</taxon>
        <taxon>Bacillota</taxon>
        <taxon>Bacilli</taxon>
        <taxon>Lactobacillales</taxon>
        <taxon>Aerococcaceae</taxon>
        <taxon>Fundicoccus</taxon>
    </lineage>
</organism>
<dbReference type="PROSITE" id="PS50928">
    <property type="entry name" value="ABC_TM1"/>
    <property type="match status" value="1"/>
</dbReference>
<evidence type="ECO:0000256" key="3">
    <source>
        <dbReference type="ARBA" id="ARBA00022475"/>
    </source>
</evidence>
<gene>
    <name evidence="9" type="ORF">NRE15_04800</name>
</gene>
<evidence type="ECO:0000313" key="9">
    <source>
        <dbReference type="EMBL" id="UUX34968.1"/>
    </source>
</evidence>
<evidence type="ECO:0000256" key="6">
    <source>
        <dbReference type="ARBA" id="ARBA00023136"/>
    </source>
</evidence>
<feature type="transmembrane region" description="Helical" evidence="7">
    <location>
        <begin position="102"/>
        <end position="120"/>
    </location>
</feature>
<comment type="subcellular location">
    <subcellularLocation>
        <location evidence="1 7">Cell membrane</location>
        <topology evidence="1 7">Multi-pass membrane protein</topology>
    </subcellularLocation>
</comment>
<accession>A0ABY5P968</accession>
<evidence type="ECO:0000313" key="10">
    <source>
        <dbReference type="Proteomes" id="UP001315967"/>
    </source>
</evidence>
<dbReference type="PANTHER" id="PTHR30450">
    <property type="entry name" value="ABC TRANSPORTER PERMEASE"/>
    <property type="match status" value="1"/>
</dbReference>
<dbReference type="Proteomes" id="UP001315967">
    <property type="component" value="Chromosome"/>
</dbReference>
<proteinExistence type="inferred from homology"/>
<protein>
    <submittedName>
        <fullName evidence="9">ABC transporter permease</fullName>
    </submittedName>
</protein>
<keyword evidence="4 7" id="KW-0812">Transmembrane</keyword>
<dbReference type="EMBL" id="CP102453">
    <property type="protein sequence ID" value="UUX34968.1"/>
    <property type="molecule type" value="Genomic_DNA"/>
</dbReference>
<evidence type="ECO:0000256" key="2">
    <source>
        <dbReference type="ARBA" id="ARBA00022448"/>
    </source>
</evidence>
<dbReference type="RefSeq" id="WP_313794461.1">
    <property type="nucleotide sequence ID" value="NZ_CP102453.1"/>
</dbReference>
<sequence>MTKEALSIYFERLADYGPSLAESLVETAIMLGFASLAAILIGLPLGTLLYLTAKGRILENKWIYQTANIIVNIIRSFPFLLLVIAMQPLIRAVYGRATGDPVAASFPMMVIAIALYARFVEQSLSDVPKGVVETGRAMGASIPQLVTKFLYVEARSSLIVGFTSAFVSFISYSTIMGVVGGGGIGQFAIRYGYQRFEDDIMYTAIVVIIILVQIIQWLGLNLANRLDKR</sequence>
<evidence type="ECO:0000256" key="1">
    <source>
        <dbReference type="ARBA" id="ARBA00004651"/>
    </source>
</evidence>
<keyword evidence="2 7" id="KW-0813">Transport</keyword>
<keyword evidence="6 7" id="KW-0472">Membrane</keyword>
<dbReference type="CDD" id="cd06261">
    <property type="entry name" value="TM_PBP2"/>
    <property type="match status" value="1"/>
</dbReference>
<feature type="transmembrane region" description="Helical" evidence="7">
    <location>
        <begin position="158"/>
        <end position="180"/>
    </location>
</feature>
<evidence type="ECO:0000256" key="5">
    <source>
        <dbReference type="ARBA" id="ARBA00022989"/>
    </source>
</evidence>
<dbReference type="Pfam" id="PF00528">
    <property type="entry name" value="BPD_transp_1"/>
    <property type="match status" value="1"/>
</dbReference>
<evidence type="ECO:0000256" key="7">
    <source>
        <dbReference type="RuleBase" id="RU363032"/>
    </source>
</evidence>
<evidence type="ECO:0000256" key="4">
    <source>
        <dbReference type="ARBA" id="ARBA00022692"/>
    </source>
</evidence>
<keyword evidence="3" id="KW-1003">Cell membrane</keyword>
<keyword evidence="5 7" id="KW-1133">Transmembrane helix</keyword>
<feature type="domain" description="ABC transmembrane type-1" evidence="8">
    <location>
        <begin position="24"/>
        <end position="219"/>
    </location>
</feature>
<keyword evidence="10" id="KW-1185">Reference proteome</keyword>
<dbReference type="PANTHER" id="PTHR30450:SF1">
    <property type="entry name" value="D-METHIONINE TRANSPORT SYSTEM PERMEASE PROTEIN METI-RELATED"/>
    <property type="match status" value="1"/>
</dbReference>
<dbReference type="InterPro" id="IPR035906">
    <property type="entry name" value="MetI-like_sf"/>
</dbReference>
<dbReference type="InterPro" id="IPR051322">
    <property type="entry name" value="AA_ABC_Transporter_Permease"/>
</dbReference>
<dbReference type="SUPFAM" id="SSF161098">
    <property type="entry name" value="MetI-like"/>
    <property type="match status" value="1"/>
</dbReference>
<evidence type="ECO:0000259" key="8">
    <source>
        <dbReference type="PROSITE" id="PS50928"/>
    </source>
</evidence>
<dbReference type="Gene3D" id="1.10.3720.10">
    <property type="entry name" value="MetI-like"/>
    <property type="match status" value="1"/>
</dbReference>